<reference evidence="4" key="1">
    <citation type="submission" date="2014-11" db="EMBL/GenBank/DDBJ databases">
        <authorList>
            <person name="Otto D Thomas"/>
            <person name="Naeem Raeece"/>
        </authorList>
    </citation>
    <scope>NUCLEOTIDE SEQUENCE</scope>
</reference>
<dbReference type="PANTHER" id="PTHR48081:SF33">
    <property type="entry name" value="KYNURENINE FORMAMIDASE"/>
    <property type="match status" value="1"/>
</dbReference>
<dbReference type="InterPro" id="IPR049492">
    <property type="entry name" value="BD-FAE-like_dom"/>
</dbReference>
<protein>
    <recommendedName>
        <fullName evidence="3">BD-FAE-like domain-containing protein</fullName>
    </recommendedName>
</protein>
<dbReference type="InterPro" id="IPR050300">
    <property type="entry name" value="GDXG_lipolytic_enzyme"/>
</dbReference>
<proteinExistence type="predicted"/>
<feature type="region of interest" description="Disordered" evidence="2">
    <location>
        <begin position="324"/>
        <end position="481"/>
    </location>
</feature>
<dbReference type="InterPro" id="IPR029058">
    <property type="entry name" value="AB_hydrolase_fold"/>
</dbReference>
<feature type="compositionally biased region" description="Pro residues" evidence="2">
    <location>
        <begin position="330"/>
        <end position="340"/>
    </location>
</feature>
<dbReference type="SUPFAM" id="SSF53474">
    <property type="entry name" value="alpha/beta-Hydrolases"/>
    <property type="match status" value="1"/>
</dbReference>
<dbReference type="Pfam" id="PF20434">
    <property type="entry name" value="BD-FAE"/>
    <property type="match status" value="1"/>
</dbReference>
<feature type="compositionally biased region" description="Low complexity" evidence="2">
    <location>
        <begin position="355"/>
        <end position="376"/>
    </location>
</feature>
<dbReference type="EMBL" id="CDMZ01001401">
    <property type="protein sequence ID" value="CEM32009.1"/>
    <property type="molecule type" value="Genomic_DNA"/>
</dbReference>
<evidence type="ECO:0000256" key="2">
    <source>
        <dbReference type="SAM" id="MobiDB-lite"/>
    </source>
</evidence>
<evidence type="ECO:0000259" key="3">
    <source>
        <dbReference type="Pfam" id="PF20434"/>
    </source>
</evidence>
<accession>A0A0G4GNZ9</accession>
<evidence type="ECO:0000256" key="1">
    <source>
        <dbReference type="ARBA" id="ARBA00022801"/>
    </source>
</evidence>
<dbReference type="PANTHER" id="PTHR48081">
    <property type="entry name" value="AB HYDROLASE SUPERFAMILY PROTEIN C4A8.06C"/>
    <property type="match status" value="1"/>
</dbReference>
<gene>
    <name evidence="4" type="ORF">Cvel_22746</name>
</gene>
<name>A0A0G4GNZ9_9ALVE</name>
<dbReference type="VEuPathDB" id="CryptoDB:Cvel_22746"/>
<dbReference type="Gene3D" id="3.40.50.1820">
    <property type="entry name" value="alpha/beta hydrolase"/>
    <property type="match status" value="1"/>
</dbReference>
<dbReference type="AlphaFoldDB" id="A0A0G4GNZ9"/>
<sequence length="481" mass="51735">MGHCMGKPTPDRCELDFSKKFHTWEFVYGEEDPESQFIRLHVPRYETADSYECPKLPVIVLLHGGFWRKKYNIREGNTTLERLVPAFIEKGLTSQLPLCVVEVEYRRVGERGVIPDEQEEDLTEGGWPQTNADIVNAFKHLYSLAASGEPLDLERVVFVGHSAGGHLALWASEHLSRLKEENRLVYAQASGGKIRCRCGAPILCVALAPVCDILQGYIELLGDDGAACRNFMKMDPDSDRAKARYRLASPSTFLPNKVPQVIVVGEKDADVPVSHCDVYIQRAQSAGGELEVARLNNAHHFDLTNPEKESFKIIWGKVSNAIRQSAAGPSKPPPPPPLPRTVPSSKRGPIGPSLGSPTVAAAGSPSAAATAALSSLTRTGGIRDPERETHNHSTADRGGPSGPSAVGRTLQPLRGLPSNPDVSDAPPSPDRLSPSPGRKGGGEFDANGHTAQKPASGDVPQETAREAHVGAPPLGPRVTGT</sequence>
<feature type="compositionally biased region" description="Basic and acidic residues" evidence="2">
    <location>
        <begin position="381"/>
        <end position="395"/>
    </location>
</feature>
<organism evidence="4">
    <name type="scientific">Chromera velia CCMP2878</name>
    <dbReference type="NCBI Taxonomy" id="1169474"/>
    <lineage>
        <taxon>Eukaryota</taxon>
        <taxon>Sar</taxon>
        <taxon>Alveolata</taxon>
        <taxon>Colpodellida</taxon>
        <taxon>Chromeraceae</taxon>
        <taxon>Chromera</taxon>
    </lineage>
</organism>
<keyword evidence="1" id="KW-0378">Hydrolase</keyword>
<feature type="domain" description="BD-FAE-like" evidence="3">
    <location>
        <begin position="55"/>
        <end position="276"/>
    </location>
</feature>
<dbReference type="GO" id="GO:0016787">
    <property type="term" value="F:hydrolase activity"/>
    <property type="evidence" value="ECO:0007669"/>
    <property type="project" value="UniProtKB-KW"/>
</dbReference>
<evidence type="ECO:0000313" key="4">
    <source>
        <dbReference type="EMBL" id="CEM32009.1"/>
    </source>
</evidence>
<dbReference type="PhylomeDB" id="A0A0G4GNZ9"/>